<feature type="compositionally biased region" description="Low complexity" evidence="1">
    <location>
        <begin position="130"/>
        <end position="177"/>
    </location>
</feature>
<feature type="compositionally biased region" description="Polar residues" evidence="1">
    <location>
        <begin position="273"/>
        <end position="283"/>
    </location>
</feature>
<proteinExistence type="predicted"/>
<reference evidence="2 3" key="1">
    <citation type="journal article" date="2016" name="Mol. Biol. Evol.">
        <title>Comparative Genomics of Early-Diverging Mushroom-Forming Fungi Provides Insights into the Origins of Lignocellulose Decay Capabilities.</title>
        <authorList>
            <person name="Nagy L.G."/>
            <person name="Riley R."/>
            <person name="Tritt A."/>
            <person name="Adam C."/>
            <person name="Daum C."/>
            <person name="Floudas D."/>
            <person name="Sun H."/>
            <person name="Yadav J.S."/>
            <person name="Pangilinan J."/>
            <person name="Larsson K.H."/>
            <person name="Matsuura K."/>
            <person name="Barry K."/>
            <person name="Labutti K."/>
            <person name="Kuo R."/>
            <person name="Ohm R.A."/>
            <person name="Bhattacharya S.S."/>
            <person name="Shirouzu T."/>
            <person name="Yoshinaga Y."/>
            <person name="Martin F.M."/>
            <person name="Grigoriev I.V."/>
            <person name="Hibbett D.S."/>
        </authorList>
    </citation>
    <scope>NUCLEOTIDE SEQUENCE [LARGE SCALE GENOMIC DNA]</scope>
    <source>
        <strain evidence="2 3">HHB12029</strain>
    </source>
</reference>
<evidence type="ECO:0000256" key="1">
    <source>
        <dbReference type="SAM" id="MobiDB-lite"/>
    </source>
</evidence>
<dbReference type="OrthoDB" id="2536714at2759"/>
<organism evidence="2 3">
    <name type="scientific">Exidia glandulosa HHB12029</name>
    <dbReference type="NCBI Taxonomy" id="1314781"/>
    <lineage>
        <taxon>Eukaryota</taxon>
        <taxon>Fungi</taxon>
        <taxon>Dikarya</taxon>
        <taxon>Basidiomycota</taxon>
        <taxon>Agaricomycotina</taxon>
        <taxon>Agaricomycetes</taxon>
        <taxon>Auriculariales</taxon>
        <taxon>Exidiaceae</taxon>
        <taxon>Exidia</taxon>
    </lineage>
</organism>
<dbReference type="AlphaFoldDB" id="A0A165MPY8"/>
<feature type="region of interest" description="Disordered" evidence="1">
    <location>
        <begin position="242"/>
        <end position="261"/>
    </location>
</feature>
<feature type="region of interest" description="Disordered" evidence="1">
    <location>
        <begin position="1"/>
        <end position="40"/>
    </location>
</feature>
<feature type="region of interest" description="Disordered" evidence="1">
    <location>
        <begin position="359"/>
        <end position="415"/>
    </location>
</feature>
<dbReference type="EMBL" id="KV425908">
    <property type="protein sequence ID" value="KZV99587.1"/>
    <property type="molecule type" value="Genomic_DNA"/>
</dbReference>
<keyword evidence="3" id="KW-1185">Reference proteome</keyword>
<accession>A0A165MPY8</accession>
<feature type="compositionally biased region" description="Polar residues" evidence="1">
    <location>
        <begin position="1"/>
        <end position="13"/>
    </location>
</feature>
<dbReference type="InParanoid" id="A0A165MPY8"/>
<sequence>MTTPAMSALSAQQAADIARGRSRTRYPSHLTPGGVAKKPYLHRRGTSKTLESLEDLLREAGYKETRVFTTETEADAARDADQSAQSSRVSAVVGFIANLMPLSTRSLGRAAGHQVANAGAPTIRVDPTDSSSRASSRSSQRALSPACASTSSSVTIRPSSFLRPTTSSPAAAGPSSGQHRSLHPNTRAALLRHAASSPAMARSKSHSTPRRKRMVTTPNKVPPVPQLPDTWIAALTKALVGSPSSPLGDRTNGGSSGSFPIRIRVPSPAAGTVSRTNVTCRSTPASRSSSRAPPPFLLTITRTDNDGWSAPSADVSVGDDSLMDDEDDDSDGEVNLARILAPRPLARRQRSIVSLRRNLQTSMTQAREERRSRAGPGERTWGANDFDDEGFPVAAAQQRPGKKRRALPSWGPEDV</sequence>
<feature type="region of interest" description="Disordered" evidence="1">
    <location>
        <begin position="113"/>
        <end position="226"/>
    </location>
</feature>
<dbReference type="Proteomes" id="UP000077266">
    <property type="component" value="Unassembled WGS sequence"/>
</dbReference>
<feature type="region of interest" description="Disordered" evidence="1">
    <location>
        <begin position="270"/>
        <end position="330"/>
    </location>
</feature>
<feature type="compositionally biased region" description="Acidic residues" evidence="1">
    <location>
        <begin position="321"/>
        <end position="330"/>
    </location>
</feature>
<protein>
    <submittedName>
        <fullName evidence="2">Uncharacterized protein</fullName>
    </submittedName>
</protein>
<feature type="compositionally biased region" description="Basic residues" evidence="1">
    <location>
        <begin position="203"/>
        <end position="214"/>
    </location>
</feature>
<evidence type="ECO:0000313" key="2">
    <source>
        <dbReference type="EMBL" id="KZV99587.1"/>
    </source>
</evidence>
<evidence type="ECO:0000313" key="3">
    <source>
        <dbReference type="Proteomes" id="UP000077266"/>
    </source>
</evidence>
<gene>
    <name evidence="2" type="ORF">EXIGLDRAFT_724607</name>
</gene>
<name>A0A165MPY8_EXIGL</name>